<feature type="transmembrane region" description="Helical" evidence="12">
    <location>
        <begin position="248"/>
        <end position="269"/>
    </location>
</feature>
<dbReference type="GO" id="GO:0004984">
    <property type="term" value="F:olfactory receptor activity"/>
    <property type="evidence" value="ECO:0000318"/>
    <property type="project" value="GO_Central"/>
</dbReference>
<feature type="transmembrane region" description="Helical" evidence="12">
    <location>
        <begin position="81"/>
        <end position="101"/>
    </location>
</feature>
<keyword evidence="15" id="KW-1185">Reference proteome</keyword>
<feature type="transmembrane region" description="Helical" evidence="12">
    <location>
        <begin position="121"/>
        <end position="143"/>
    </location>
</feature>
<sequence>QSCIYIYSYLMSRPTIRCHRIKPMYETNYSSVSEFVFLGLSPSRPVQDFLLAFSTVCYGTIVLGNLLVVFAVIFDPHLHSPMYFLLANLSFIDLCLSTLTVPKMISDLCSGRKTISFQGCVFQIFVLHILGGSEMVLLTAMALDRYVAICKPLHYLTIMSPRMCLLLLCGAWAIGLLHTVVQVAFVVHLPFCGPNEIDSFYYTYRMEFMVTTNSGFISMGTFFLLIVSYVFILVTVWKRSSGSLCKAFSTLSAHISVVILFFGPCIFVYMWPFPTVPVDKFLAILDFMITPLLNPAIYTLRNKDMKMAVRRLSSQLLSWQKIS</sequence>
<evidence type="ECO:0000256" key="12">
    <source>
        <dbReference type="RuleBase" id="RU363047"/>
    </source>
</evidence>
<dbReference type="GeneTree" id="ENSGT00940000160602"/>
<evidence type="ECO:0000256" key="9">
    <source>
        <dbReference type="ARBA" id="ARBA00023170"/>
    </source>
</evidence>
<evidence type="ECO:0000256" key="1">
    <source>
        <dbReference type="ARBA" id="ARBA00003929"/>
    </source>
</evidence>
<keyword evidence="4 11" id="KW-0812">Transmembrane</keyword>
<evidence type="ECO:0000313" key="15">
    <source>
        <dbReference type="Proteomes" id="UP000008227"/>
    </source>
</evidence>
<keyword evidence="12" id="KW-1003">Cell membrane</keyword>
<dbReference type="Gene3D" id="1.20.1070.10">
    <property type="entry name" value="Rhodopsin 7-helix transmembrane proteins"/>
    <property type="match status" value="1"/>
</dbReference>
<dbReference type="PROSITE" id="PS00237">
    <property type="entry name" value="G_PROTEIN_RECEP_F1_1"/>
    <property type="match status" value="1"/>
</dbReference>
<dbReference type="Ensembl" id="ENSSSCT00000038481.3">
    <property type="protein sequence ID" value="ENSSSCP00000074826.1"/>
    <property type="gene ID" value="ENSSSCG00000036298.3"/>
</dbReference>
<dbReference type="GlyGen" id="A0A8W4F6K1">
    <property type="glycosylation" value="1 site"/>
</dbReference>
<dbReference type="PROSITE" id="PS50262">
    <property type="entry name" value="G_PROTEIN_RECEP_F1_2"/>
    <property type="match status" value="1"/>
</dbReference>
<reference evidence="14" key="2">
    <citation type="submission" date="2025-08" db="UniProtKB">
        <authorList>
            <consortium name="Ensembl"/>
        </authorList>
    </citation>
    <scope>IDENTIFICATION</scope>
</reference>
<evidence type="ECO:0000256" key="2">
    <source>
        <dbReference type="ARBA" id="ARBA00004141"/>
    </source>
</evidence>
<feature type="transmembrane region" description="Helical" evidence="12">
    <location>
        <begin position="216"/>
        <end position="236"/>
    </location>
</feature>
<name>A0A8W4F6K1_PIG</name>
<protein>
    <recommendedName>
        <fullName evidence="12">Olfactory receptor</fullName>
    </recommendedName>
</protein>
<dbReference type="GO" id="GO:0004930">
    <property type="term" value="F:G protein-coupled receptor activity"/>
    <property type="evidence" value="ECO:0007669"/>
    <property type="project" value="UniProtKB-KW"/>
</dbReference>
<evidence type="ECO:0000259" key="13">
    <source>
        <dbReference type="PROSITE" id="PS50262"/>
    </source>
</evidence>
<keyword evidence="9 11" id="KW-0675">Receptor</keyword>
<comment type="similarity">
    <text evidence="3 11">Belongs to the G-protein coupled receptor 1 family.</text>
</comment>
<dbReference type="PRINTS" id="PR00245">
    <property type="entry name" value="OLFACTORYR"/>
</dbReference>
<dbReference type="AlphaFoldDB" id="A0A8W4F6K1"/>
<keyword evidence="6 11" id="KW-0297">G-protein coupled receptor</keyword>
<evidence type="ECO:0000256" key="3">
    <source>
        <dbReference type="ARBA" id="ARBA00010663"/>
    </source>
</evidence>
<dbReference type="Proteomes" id="UP000008227">
    <property type="component" value="Unassembled WGS sequence"/>
</dbReference>
<keyword evidence="12" id="KW-0716">Sensory transduction</keyword>
<dbReference type="SUPFAM" id="SSF81321">
    <property type="entry name" value="Family A G protein-coupled receptor-like"/>
    <property type="match status" value="1"/>
</dbReference>
<proteinExistence type="inferred from homology"/>
<dbReference type="Pfam" id="PF13853">
    <property type="entry name" value="7tm_4"/>
    <property type="match status" value="1"/>
</dbReference>
<reference evidence="14" key="3">
    <citation type="submission" date="2025-09" db="UniProtKB">
        <authorList>
            <consortium name="Ensembl"/>
        </authorList>
    </citation>
    <scope>IDENTIFICATION</scope>
</reference>
<evidence type="ECO:0000256" key="4">
    <source>
        <dbReference type="ARBA" id="ARBA00022692"/>
    </source>
</evidence>
<comment type="subcellular location">
    <subcellularLocation>
        <location evidence="12">Cell membrane</location>
        <topology evidence="12">Multi-pass membrane protein</topology>
    </subcellularLocation>
    <subcellularLocation>
        <location evidence="2">Membrane</location>
        <topology evidence="2">Multi-pass membrane protein</topology>
    </subcellularLocation>
</comment>
<evidence type="ECO:0000256" key="10">
    <source>
        <dbReference type="ARBA" id="ARBA00023224"/>
    </source>
</evidence>
<evidence type="ECO:0000256" key="6">
    <source>
        <dbReference type="ARBA" id="ARBA00023040"/>
    </source>
</evidence>
<feature type="transmembrane region" description="Helical" evidence="12">
    <location>
        <begin position="49"/>
        <end position="74"/>
    </location>
</feature>
<dbReference type="InterPro" id="IPR050427">
    <property type="entry name" value="Olfactory_Receptors"/>
</dbReference>
<evidence type="ECO:0000256" key="7">
    <source>
        <dbReference type="ARBA" id="ARBA00023136"/>
    </source>
</evidence>
<keyword evidence="7 12" id="KW-0472">Membrane</keyword>
<dbReference type="FunFam" id="1.20.1070.10:FF:000012">
    <property type="entry name" value="Olfactory receptor"/>
    <property type="match status" value="1"/>
</dbReference>
<keyword evidence="12" id="KW-0552">Olfaction</keyword>
<organism evidence="14 15">
    <name type="scientific">Sus scrofa</name>
    <name type="common">Pig</name>
    <dbReference type="NCBI Taxonomy" id="9823"/>
    <lineage>
        <taxon>Eukaryota</taxon>
        <taxon>Metazoa</taxon>
        <taxon>Chordata</taxon>
        <taxon>Craniata</taxon>
        <taxon>Vertebrata</taxon>
        <taxon>Euteleostomi</taxon>
        <taxon>Mammalia</taxon>
        <taxon>Eutheria</taxon>
        <taxon>Laurasiatheria</taxon>
        <taxon>Artiodactyla</taxon>
        <taxon>Suina</taxon>
        <taxon>Suidae</taxon>
        <taxon>Sus</taxon>
    </lineage>
</organism>
<evidence type="ECO:0000256" key="8">
    <source>
        <dbReference type="ARBA" id="ARBA00023157"/>
    </source>
</evidence>
<dbReference type="InterPro" id="IPR017452">
    <property type="entry name" value="GPCR_Rhodpsn_7TM"/>
</dbReference>
<dbReference type="InterPro" id="IPR000276">
    <property type="entry name" value="GPCR_Rhodpsn"/>
</dbReference>
<dbReference type="InterPro" id="IPR000725">
    <property type="entry name" value="Olfact_rcpt"/>
</dbReference>
<accession>A0A8W4F6K1</accession>
<keyword evidence="10 11" id="KW-0807">Transducer</keyword>
<dbReference type="PRINTS" id="PR00237">
    <property type="entry name" value="GPCRRHODOPSN"/>
</dbReference>
<feature type="domain" description="G-protein coupled receptors family 1 profile" evidence="13">
    <location>
        <begin position="64"/>
        <end position="298"/>
    </location>
</feature>
<evidence type="ECO:0000313" key="14">
    <source>
        <dbReference type="Ensembl" id="ENSSSCP00000074826.1"/>
    </source>
</evidence>
<keyword evidence="5 12" id="KW-1133">Transmembrane helix</keyword>
<feature type="transmembrane region" description="Helical" evidence="12">
    <location>
        <begin position="164"/>
        <end position="191"/>
    </location>
</feature>
<evidence type="ECO:0000256" key="5">
    <source>
        <dbReference type="ARBA" id="ARBA00022989"/>
    </source>
</evidence>
<dbReference type="GO" id="GO:0005886">
    <property type="term" value="C:plasma membrane"/>
    <property type="evidence" value="ECO:0007669"/>
    <property type="project" value="UniProtKB-SubCell"/>
</dbReference>
<comment type="function">
    <text evidence="1">Putative odorant or sperm cell receptor.</text>
</comment>
<evidence type="ECO:0000256" key="11">
    <source>
        <dbReference type="RuleBase" id="RU000688"/>
    </source>
</evidence>
<dbReference type="CDD" id="cd15226">
    <property type="entry name" value="7tmA_OR4-like"/>
    <property type="match status" value="1"/>
</dbReference>
<dbReference type="PANTHER" id="PTHR48002">
    <property type="entry name" value="OLFACTORY RECEPTOR"/>
    <property type="match status" value="1"/>
</dbReference>
<feature type="transmembrane region" description="Helical" evidence="12">
    <location>
        <begin position="281"/>
        <end position="300"/>
    </location>
</feature>
<reference evidence="14" key="1">
    <citation type="journal article" date="2020" name="Gigascience">
        <title>An improved pig reference genome sequence to enable pig genetics and genomics research.</title>
        <authorList>
            <person name="Warr A."/>
            <person name="Affara N."/>
            <person name="Aken B."/>
            <person name="Beiki H."/>
            <person name="Bickhart D.M."/>
            <person name="Billis K."/>
            <person name="Chow W."/>
            <person name="Eory L."/>
            <person name="Finlayson H.A."/>
            <person name="Flicek P."/>
            <person name="Giron C.G."/>
            <person name="Griffin D.K."/>
            <person name="Hall R."/>
            <person name="Hannum G."/>
            <person name="Hourlier T."/>
            <person name="Howe K."/>
            <person name="Hume D.A."/>
            <person name="Izuogu O."/>
            <person name="Kim K."/>
            <person name="Koren S."/>
            <person name="Liu H."/>
            <person name="Manchanda N."/>
            <person name="Martin F.J."/>
            <person name="Nonneman D.J."/>
            <person name="O'Connor R.E."/>
            <person name="Phillippy A.M."/>
            <person name="Rohrer G.A."/>
            <person name="Rosen B.D."/>
            <person name="Rund L.A."/>
            <person name="Sargent C.A."/>
            <person name="Schook L.B."/>
            <person name="Schroeder S.G."/>
            <person name="Schwartz A.S."/>
            <person name="Skinner B.M."/>
            <person name="Talbot R."/>
            <person name="Tseng E."/>
            <person name="Tuggle C.K."/>
            <person name="Watson M."/>
            <person name="Smith T.P.L."/>
            <person name="Archibald A.L."/>
        </authorList>
    </citation>
    <scope>NUCLEOTIDE SEQUENCE [LARGE SCALE GENOMIC DNA]</scope>
    <source>
        <strain evidence="14">Duroc</strain>
    </source>
</reference>
<keyword evidence="8" id="KW-1015">Disulfide bond</keyword>